<feature type="domain" description="Rhamnogalacturonase A/B/Epimerase-like pectate lyase" evidence="2">
    <location>
        <begin position="101"/>
        <end position="270"/>
    </location>
</feature>
<protein>
    <submittedName>
        <fullName evidence="3">Putative Glycoside hydrolase family 55</fullName>
    </submittedName>
</protein>
<evidence type="ECO:0000313" key="3">
    <source>
        <dbReference type="EMBL" id="CEJ94316.1"/>
    </source>
</evidence>
<dbReference type="Pfam" id="PF12708">
    <property type="entry name" value="Pect-lyase_RHGA_epim"/>
    <property type="match status" value="2"/>
</dbReference>
<dbReference type="AlphaFoldDB" id="A0A0A1TB94"/>
<dbReference type="InterPro" id="IPR024535">
    <property type="entry name" value="RHGA/B-epi-like_pectate_lyase"/>
</dbReference>
<keyword evidence="4" id="KW-1185">Reference proteome</keyword>
<keyword evidence="1" id="KW-0732">Signal</keyword>
<dbReference type="STRING" id="1531966.A0A0A1TB94"/>
<dbReference type="SUPFAM" id="SSF51126">
    <property type="entry name" value="Pectin lyase-like"/>
    <property type="match status" value="2"/>
</dbReference>
<organism evidence="3 4">
    <name type="scientific">[Torrubiella] hemipterigena</name>
    <dbReference type="NCBI Taxonomy" id="1531966"/>
    <lineage>
        <taxon>Eukaryota</taxon>
        <taxon>Fungi</taxon>
        <taxon>Dikarya</taxon>
        <taxon>Ascomycota</taxon>
        <taxon>Pezizomycotina</taxon>
        <taxon>Sordariomycetes</taxon>
        <taxon>Hypocreomycetidae</taxon>
        <taxon>Hypocreales</taxon>
        <taxon>Clavicipitaceae</taxon>
        <taxon>Clavicipitaceae incertae sedis</taxon>
        <taxon>'Torrubiella' clade</taxon>
    </lineage>
</organism>
<feature type="signal peptide" evidence="1">
    <location>
        <begin position="1"/>
        <end position="20"/>
    </location>
</feature>
<feature type="chain" id="PRO_5001990056" evidence="1">
    <location>
        <begin position="21"/>
        <end position="761"/>
    </location>
</feature>
<evidence type="ECO:0000256" key="1">
    <source>
        <dbReference type="SAM" id="SignalP"/>
    </source>
</evidence>
<dbReference type="GO" id="GO:0016787">
    <property type="term" value="F:hydrolase activity"/>
    <property type="evidence" value="ECO:0007669"/>
    <property type="project" value="UniProtKB-KW"/>
</dbReference>
<dbReference type="OrthoDB" id="1046782at2759"/>
<evidence type="ECO:0000259" key="2">
    <source>
        <dbReference type="Pfam" id="PF12708"/>
    </source>
</evidence>
<dbReference type="CDD" id="cd23668">
    <property type="entry name" value="GH55_beta13glucanase-like"/>
    <property type="match status" value="1"/>
</dbReference>
<dbReference type="HOGENOM" id="CLU_002540_1_0_1"/>
<dbReference type="Gene3D" id="2.160.20.10">
    <property type="entry name" value="Single-stranded right-handed beta-helix, Pectin lyase-like"/>
    <property type="match status" value="2"/>
</dbReference>
<feature type="domain" description="Rhamnogalacturonase A/B/Epimerase-like pectate lyase" evidence="2">
    <location>
        <begin position="408"/>
        <end position="471"/>
    </location>
</feature>
<gene>
    <name evidence="3" type="ORF">VHEMI09856</name>
</gene>
<reference evidence="3 4" key="1">
    <citation type="journal article" date="2015" name="Genome Announc.">
        <title>Draft Genome Sequence and Gene Annotation of the Entomopathogenic Fungus Verticillium hemipterigenum.</title>
        <authorList>
            <person name="Horn F."/>
            <person name="Habel A."/>
            <person name="Scharf D.H."/>
            <person name="Dworschak J."/>
            <person name="Brakhage A.A."/>
            <person name="Guthke R."/>
            <person name="Hertweck C."/>
            <person name="Linde J."/>
        </authorList>
    </citation>
    <scope>NUCLEOTIDE SEQUENCE [LARGE SCALE GENOMIC DNA]</scope>
</reference>
<evidence type="ECO:0000313" key="4">
    <source>
        <dbReference type="Proteomes" id="UP000039046"/>
    </source>
</evidence>
<dbReference type="EMBL" id="CDHN01000006">
    <property type="protein sequence ID" value="CEJ94316.1"/>
    <property type="molecule type" value="Genomic_DNA"/>
</dbReference>
<proteinExistence type="predicted"/>
<dbReference type="InterPro" id="IPR011050">
    <property type="entry name" value="Pectin_lyase_fold/virulence"/>
</dbReference>
<dbReference type="InterPro" id="IPR012334">
    <property type="entry name" value="Pectin_lyas_fold"/>
</dbReference>
<name>A0A0A1TB94_9HYPO</name>
<keyword evidence="3" id="KW-0378">Hydrolase</keyword>
<dbReference type="Proteomes" id="UP000039046">
    <property type="component" value="Unassembled WGS sequence"/>
</dbReference>
<sequence length="761" mass="80224">MARFAFLAGCAAAILSTVAALPAQPADAELEKRASSWFLPNLDHTSGPVRGYVPNLYNGNGQQVYDYPVYKSVNAGDANGLRNALTSNGPNGNRNNCWLAGQPRVIYLAPGTYTLDSTLYMLTDTIIIGDAANPPVIKASGNFNGAQLIVGGQGDGSDRPCGGSGGETHFSIMLKNIVLDTTANGNNDFTALSWAVAQNAGLVNVKINMPQGRHTGMTVPGGSTISIADVYFTYGNIGLHWQGHQQGQLKGMTFDKCSTGIFIDSGFTISIFAPTCKTVGRCIVLNSGNAWVAVTDGTSINSGDFFTSNVQYPNFMLENISKDTTNTNMVTVGGTVKVGGVSSLGSYIYGNTYGKNPVYQTNPSSQNPNRPAKLAPGGKYPMINAPQYANRGVGDVVNLKDANQNGNFQLHGDGNVDDTAALQGALNTAAAQGKIAFLPFGIYKVTNTITIPSGTELYGEGWATISGAGNSFKDGNNPRPIVQIGSTAGQVGTARIQDVRFTVNEALPGAILLRINMAGRNPGDVAIFNSLNTIGGTRDTSLSCDYESNCAAAYLGVHIAPGASAYIDNFWSWVADHASDDSGKGTRTAVKGGVLIESTAGNWLTGVGSEHNWLYQLAYHNAANVFVSLFQSETNYNQGNNGAPIPTDPFSANDSDPDFSWCNGGDRTCRMSIAQFFKGNNDNIHHYAAGSWNFNGLTKVDQGIMNVMKDGVSNSHLHGFCAGPNSQYTFRLPNGKQFGNGGQDGFGGSWGSLVADVASQS</sequence>
<accession>A0A0A1TB94</accession>